<protein>
    <recommendedName>
        <fullName evidence="4">Membrane protein 6-pyruvoyl-tetrahydropterin synthase-related domain-containing protein</fullName>
    </recommendedName>
</protein>
<keyword evidence="1" id="KW-0472">Membrane</keyword>
<feature type="transmembrane region" description="Helical" evidence="1">
    <location>
        <begin position="260"/>
        <end position="276"/>
    </location>
</feature>
<feature type="transmembrane region" description="Helical" evidence="1">
    <location>
        <begin position="7"/>
        <end position="28"/>
    </location>
</feature>
<gene>
    <name evidence="2" type="ORF">UU77_C0034G0001</name>
</gene>
<sequence>MLKKEQVLKILKPISVSLIPYVLFYLPILSKNTYLGGSDPTKYFYPSRYYLWESLVNGRFPFWTERIYSGFPIYADSERVFLHPLNILVTVLMGPFDSYKFLHLMFYTLGSTALYIFLRRRGFSYLGIFAANLIYYFSFYHLFHQQHFNFTLTTFSIPLGILLADNFARTKKIKWFYLINFLVVLFLYFGSFQSVLILVMAILFYLVTNIPEIINRIIGLKLMFLSGLLILTFSLPLLVPTFQLYLKANRSTFGLDFTQGSYHPLMIVNVIYPYFFGNGSNYKWNMVSSEYGIHETYVYVGVVALVCGFLGLKSLKKQRFRNFLLLNISAFLILGIIKFIPFYNNIPIPLISMFRYWGRSIVLFDFALACLAGYFVSYPSKSIEMLKFKQFELIKIKHPLVLPVGLLIILTLLNSRTLLIMKLFVMRAFVPDRSFFVWLTLLALTLVTITSCKTSLKKDLLSYSLVILLFVDLFYFGNGIIRSYTRTLNEIMPNPPNISTENFTGRTVVVNDNFFWNGNLYYPMWGVYGYSQYVTTNYIKTLNREEIHNDEMFLQSDDPLSYQNLGVHQFIGNDMEFVYKAEPKPLLNEFDGEVLYREEKEGHMNYYISSNKVQDLNTYITNYPGWRLRVNGQRSDIESKDTGQFIKFEVPKGQVVIELKFIPTIFYYSIATSLILAYLTNFFIKK</sequence>
<dbReference type="Proteomes" id="UP000034507">
    <property type="component" value="Unassembled WGS sequence"/>
</dbReference>
<feature type="transmembrane region" description="Helical" evidence="1">
    <location>
        <begin position="435"/>
        <end position="453"/>
    </location>
</feature>
<reference evidence="2 3" key="1">
    <citation type="journal article" date="2015" name="Nature">
        <title>rRNA introns, odd ribosomes, and small enigmatic genomes across a large radiation of phyla.</title>
        <authorList>
            <person name="Brown C.T."/>
            <person name="Hug L.A."/>
            <person name="Thomas B.C."/>
            <person name="Sharon I."/>
            <person name="Castelle C.J."/>
            <person name="Singh A."/>
            <person name="Wilkins M.J."/>
            <person name="Williams K.H."/>
            <person name="Banfield J.F."/>
        </authorList>
    </citation>
    <scope>NUCLEOTIDE SEQUENCE [LARGE SCALE GENOMIC DNA]</scope>
</reference>
<feature type="transmembrane region" description="Helical" evidence="1">
    <location>
        <begin position="149"/>
        <end position="168"/>
    </location>
</feature>
<feature type="transmembrane region" description="Helical" evidence="1">
    <location>
        <begin position="175"/>
        <end position="206"/>
    </location>
</feature>
<keyword evidence="1" id="KW-1133">Transmembrane helix</keyword>
<feature type="transmembrane region" description="Helical" evidence="1">
    <location>
        <begin position="460"/>
        <end position="477"/>
    </location>
</feature>
<feature type="transmembrane region" description="Helical" evidence="1">
    <location>
        <begin position="101"/>
        <end position="118"/>
    </location>
</feature>
<feature type="transmembrane region" description="Helical" evidence="1">
    <location>
        <begin position="324"/>
        <end position="344"/>
    </location>
</feature>
<evidence type="ECO:0000256" key="1">
    <source>
        <dbReference type="SAM" id="Phobius"/>
    </source>
</evidence>
<feature type="non-terminal residue" evidence="2">
    <location>
        <position position="686"/>
    </location>
</feature>
<dbReference type="EMBL" id="LCBX01000034">
    <property type="protein sequence ID" value="KKS19985.1"/>
    <property type="molecule type" value="Genomic_DNA"/>
</dbReference>
<dbReference type="AlphaFoldDB" id="A0A0G0X4S5"/>
<name>A0A0G0X4S5_UNCKA</name>
<feature type="transmembrane region" description="Helical" evidence="1">
    <location>
        <begin position="296"/>
        <end position="312"/>
    </location>
</feature>
<evidence type="ECO:0008006" key="4">
    <source>
        <dbReference type="Google" id="ProtNLM"/>
    </source>
</evidence>
<evidence type="ECO:0000313" key="2">
    <source>
        <dbReference type="EMBL" id="KKS19985.1"/>
    </source>
</evidence>
<evidence type="ECO:0000313" key="3">
    <source>
        <dbReference type="Proteomes" id="UP000034507"/>
    </source>
</evidence>
<accession>A0A0G0X4S5</accession>
<feature type="transmembrane region" description="Helical" evidence="1">
    <location>
        <begin position="356"/>
        <end position="377"/>
    </location>
</feature>
<comment type="caution">
    <text evidence="2">The sequence shown here is derived from an EMBL/GenBank/DDBJ whole genome shotgun (WGS) entry which is preliminary data.</text>
</comment>
<keyword evidence="1" id="KW-0812">Transmembrane</keyword>
<feature type="transmembrane region" description="Helical" evidence="1">
    <location>
        <begin position="398"/>
        <end position="415"/>
    </location>
</feature>
<feature type="transmembrane region" description="Helical" evidence="1">
    <location>
        <begin position="218"/>
        <end position="239"/>
    </location>
</feature>
<feature type="transmembrane region" description="Helical" evidence="1">
    <location>
        <begin position="665"/>
        <end position="684"/>
    </location>
</feature>
<organism evidence="2 3">
    <name type="scientific">candidate division WWE3 bacterium GW2011_GWC1_41_7</name>
    <dbReference type="NCBI Taxonomy" id="1619119"/>
    <lineage>
        <taxon>Bacteria</taxon>
        <taxon>Katanobacteria</taxon>
    </lineage>
</organism>
<feature type="transmembrane region" description="Helical" evidence="1">
    <location>
        <begin position="125"/>
        <end position="143"/>
    </location>
</feature>
<proteinExistence type="predicted"/>